<gene>
    <name evidence="2" type="ORF">D3Y59_17940</name>
</gene>
<reference evidence="2 3" key="1">
    <citation type="submission" date="2018-09" db="EMBL/GenBank/DDBJ databases">
        <title>Hymenobacter medium sp. nov., isolated from R2A medium.</title>
        <authorList>
            <person name="Yingchao G."/>
        </authorList>
    </citation>
    <scope>NUCLEOTIDE SEQUENCE [LARGE SCALE GENOMIC DNA]</scope>
    <source>
        <strain evidence="3">sh-6</strain>
        <plasmid evidence="2 3">unnamed2</plasmid>
    </source>
</reference>
<dbReference type="KEGG" id="hyh:D3Y59_17940"/>
<keyword evidence="2" id="KW-0614">Plasmid</keyword>
<name>A0A3B7RIH4_9BACT</name>
<dbReference type="RefSeq" id="WP_119446592.1">
    <property type="nucleotide sequence ID" value="NZ_CP032319.1"/>
</dbReference>
<sequence length="218" mass="24340">MKTTSFFALLALLTLVARPARAQTVISAPISEQISRKQILHQGVSTTLKGRAKVLAGDIKQLSTAIKGITDQTQALHAQWYSSLLQISAGVRNYRRVREIYDAQAAMITQFSSGVTELRTRALTPAQITEASAMYQVLLQENVSLITELATIMTTNRAQMTDAQRLKFINRIADRMQQQQHLMTYYTNKCRAVAYQQQQARQDRASVLALIGAENAPR</sequence>
<evidence type="ECO:0000313" key="2">
    <source>
        <dbReference type="EMBL" id="AYA39066.1"/>
    </source>
</evidence>
<dbReference type="AlphaFoldDB" id="A0A3B7RIH4"/>
<feature type="chain" id="PRO_5017622716" description="Conjugal transfer protein TraI" evidence="1">
    <location>
        <begin position="23"/>
        <end position="218"/>
    </location>
</feature>
<keyword evidence="3" id="KW-1185">Reference proteome</keyword>
<evidence type="ECO:0008006" key="4">
    <source>
        <dbReference type="Google" id="ProtNLM"/>
    </source>
</evidence>
<keyword evidence="1" id="KW-0732">Signal</keyword>
<protein>
    <recommendedName>
        <fullName evidence="4">Conjugal transfer protein TraI</fullName>
    </recommendedName>
</protein>
<feature type="signal peptide" evidence="1">
    <location>
        <begin position="1"/>
        <end position="22"/>
    </location>
</feature>
<organism evidence="2 3">
    <name type="scientific">Hymenobacter oligotrophus</name>
    <dbReference type="NCBI Taxonomy" id="2319843"/>
    <lineage>
        <taxon>Bacteria</taxon>
        <taxon>Pseudomonadati</taxon>
        <taxon>Bacteroidota</taxon>
        <taxon>Cytophagia</taxon>
        <taxon>Cytophagales</taxon>
        <taxon>Hymenobacteraceae</taxon>
        <taxon>Hymenobacter</taxon>
    </lineage>
</organism>
<geneLocation type="plasmid" evidence="2 3">
    <name>unnamed2</name>
</geneLocation>
<accession>A0A3B7RIH4</accession>
<dbReference type="OrthoDB" id="652689at2"/>
<dbReference type="Proteomes" id="UP000262802">
    <property type="component" value="Plasmid unnamed2"/>
</dbReference>
<proteinExistence type="predicted"/>
<dbReference type="EMBL" id="CP032319">
    <property type="protein sequence ID" value="AYA39066.1"/>
    <property type="molecule type" value="Genomic_DNA"/>
</dbReference>
<evidence type="ECO:0000256" key="1">
    <source>
        <dbReference type="SAM" id="SignalP"/>
    </source>
</evidence>
<evidence type="ECO:0000313" key="3">
    <source>
        <dbReference type="Proteomes" id="UP000262802"/>
    </source>
</evidence>